<organism evidence="2 3">
    <name type="scientific">Metschnikowia bicuspidata var. bicuspidata NRRL YB-4993</name>
    <dbReference type="NCBI Taxonomy" id="869754"/>
    <lineage>
        <taxon>Eukaryota</taxon>
        <taxon>Fungi</taxon>
        <taxon>Dikarya</taxon>
        <taxon>Ascomycota</taxon>
        <taxon>Saccharomycotina</taxon>
        <taxon>Pichiomycetes</taxon>
        <taxon>Metschnikowiaceae</taxon>
        <taxon>Metschnikowia</taxon>
    </lineage>
</organism>
<accession>A0A1A0HE68</accession>
<dbReference type="EMBL" id="LXTC01000002">
    <property type="protein sequence ID" value="OBA22404.1"/>
    <property type="molecule type" value="Genomic_DNA"/>
</dbReference>
<sequence>MSSSQSFTLGPALLAIPLSLLLCLIASSGSAMCRKRPPAPISSIYKPARYLINPQKYSARIGGQGNRHFPVPNPVTLRFRTFRLHFTSMLNIDTLLTGMLSTDMIQTEIL</sequence>
<evidence type="ECO:0000313" key="2">
    <source>
        <dbReference type="EMBL" id="OBA22404.1"/>
    </source>
</evidence>
<feature type="chain" id="PRO_5008508827" evidence="1">
    <location>
        <begin position="32"/>
        <end position="110"/>
    </location>
</feature>
<feature type="signal peptide" evidence="1">
    <location>
        <begin position="1"/>
        <end position="31"/>
    </location>
</feature>
<dbReference type="GeneID" id="30032195"/>
<reference evidence="2 3" key="1">
    <citation type="submission" date="2016-05" db="EMBL/GenBank/DDBJ databases">
        <title>Comparative genomics of biotechnologically important yeasts.</title>
        <authorList>
            <consortium name="DOE Joint Genome Institute"/>
            <person name="Riley R."/>
            <person name="Haridas S."/>
            <person name="Wolfe K.H."/>
            <person name="Lopes M.R."/>
            <person name="Hittinger C.T."/>
            <person name="Goker M."/>
            <person name="Salamov A."/>
            <person name="Wisecaver J."/>
            <person name="Long T.M."/>
            <person name="Aerts A.L."/>
            <person name="Barry K."/>
            <person name="Choi C."/>
            <person name="Clum A."/>
            <person name="Coughlan A.Y."/>
            <person name="Deshpande S."/>
            <person name="Douglass A.P."/>
            <person name="Hanson S.J."/>
            <person name="Klenk H.-P."/>
            <person name="LaButti K."/>
            <person name="Lapidus A."/>
            <person name="Lindquist E."/>
            <person name="Lipzen A."/>
            <person name="Meier-kolthoff J.P."/>
            <person name="Ohm R.A."/>
            <person name="Otillar R.P."/>
            <person name="Pangilinan J."/>
            <person name="Peng Y."/>
            <person name="Rokas A."/>
            <person name="Rosa C.A."/>
            <person name="Scheuner C."/>
            <person name="Sibirny A.A."/>
            <person name="Slot J.C."/>
            <person name="Stielow J.B."/>
            <person name="Sun H."/>
            <person name="Kurtzman C.P."/>
            <person name="Blackwell M."/>
            <person name="Grigoriev I.V."/>
            <person name="Jeffries T.W."/>
        </authorList>
    </citation>
    <scope>NUCLEOTIDE SEQUENCE [LARGE SCALE GENOMIC DNA]</scope>
    <source>
        <strain evidence="2 3">NRRL YB-4993</strain>
    </source>
</reference>
<comment type="caution">
    <text evidence="2">The sequence shown here is derived from an EMBL/GenBank/DDBJ whole genome shotgun (WGS) entry which is preliminary data.</text>
</comment>
<name>A0A1A0HE68_9ASCO</name>
<gene>
    <name evidence="2" type="ORF">METBIDRAFT_82362</name>
</gene>
<keyword evidence="3" id="KW-1185">Reference proteome</keyword>
<evidence type="ECO:0000256" key="1">
    <source>
        <dbReference type="SAM" id="SignalP"/>
    </source>
</evidence>
<evidence type="ECO:0000313" key="3">
    <source>
        <dbReference type="Proteomes" id="UP000092555"/>
    </source>
</evidence>
<protein>
    <submittedName>
        <fullName evidence="2">Uncharacterized protein</fullName>
    </submittedName>
</protein>
<dbReference type="RefSeq" id="XP_018712900.1">
    <property type="nucleotide sequence ID" value="XM_018859220.1"/>
</dbReference>
<dbReference type="Proteomes" id="UP000092555">
    <property type="component" value="Unassembled WGS sequence"/>
</dbReference>
<dbReference type="AlphaFoldDB" id="A0A1A0HE68"/>
<keyword evidence="1" id="KW-0732">Signal</keyword>
<proteinExistence type="predicted"/>